<keyword evidence="4" id="KW-0862">Zinc</keyword>
<dbReference type="GO" id="GO:0008270">
    <property type="term" value="F:zinc ion binding"/>
    <property type="evidence" value="ECO:0007669"/>
    <property type="project" value="UniProtKB-KW"/>
</dbReference>
<dbReference type="FunFam" id="3.30.160.60:FF:000100">
    <property type="entry name" value="Zinc finger 45-like"/>
    <property type="match status" value="1"/>
</dbReference>
<dbReference type="InterPro" id="IPR046341">
    <property type="entry name" value="SET_dom_sf"/>
</dbReference>
<feature type="domain" description="C2H2-type" evidence="7">
    <location>
        <begin position="504"/>
        <end position="532"/>
    </location>
</feature>
<feature type="domain" description="C2H2-type" evidence="7">
    <location>
        <begin position="568"/>
        <end position="595"/>
    </location>
</feature>
<keyword evidence="10" id="KW-1185">Reference proteome</keyword>
<evidence type="ECO:0000256" key="1">
    <source>
        <dbReference type="ARBA" id="ARBA00022723"/>
    </source>
</evidence>
<dbReference type="GO" id="GO:0008276">
    <property type="term" value="F:protein methyltransferase activity"/>
    <property type="evidence" value="ECO:0007669"/>
    <property type="project" value="UniProtKB-ARBA"/>
</dbReference>
<dbReference type="OrthoDB" id="6369905at2759"/>
<dbReference type="InterPro" id="IPR001214">
    <property type="entry name" value="SET_dom"/>
</dbReference>
<dbReference type="Gene3D" id="3.30.160.60">
    <property type="entry name" value="Classic Zinc Finger"/>
    <property type="match status" value="4"/>
</dbReference>
<feature type="domain" description="SET" evidence="8">
    <location>
        <begin position="282"/>
        <end position="396"/>
    </location>
</feature>
<dbReference type="Pfam" id="PF21549">
    <property type="entry name" value="PRDM2_PR"/>
    <property type="match status" value="1"/>
</dbReference>
<evidence type="ECO:0000313" key="11">
    <source>
        <dbReference type="RefSeq" id="XP_028138065.1"/>
    </source>
</evidence>
<feature type="compositionally biased region" description="Basic residues" evidence="6">
    <location>
        <begin position="87"/>
        <end position="98"/>
    </location>
</feature>
<dbReference type="RefSeq" id="XP_028138065.1">
    <property type="nucleotide sequence ID" value="XM_028282264.1"/>
</dbReference>
<keyword evidence="1" id="KW-0479">Metal-binding</keyword>
<dbReference type="InParanoid" id="A0A6P7G035"/>
<evidence type="ECO:0000256" key="2">
    <source>
        <dbReference type="ARBA" id="ARBA00022737"/>
    </source>
</evidence>
<accession>A0A6P7G035</accession>
<feature type="domain" description="C2H2-type" evidence="7">
    <location>
        <begin position="472"/>
        <end position="499"/>
    </location>
</feature>
<feature type="domain" description="C2H2-type" evidence="7">
    <location>
        <begin position="596"/>
        <end position="626"/>
    </location>
</feature>
<feature type="domain" description="C2H2-type" evidence="7">
    <location>
        <begin position="537"/>
        <end position="565"/>
    </location>
</feature>
<dbReference type="PROSITE" id="PS50280">
    <property type="entry name" value="SET"/>
    <property type="match status" value="1"/>
</dbReference>
<reference evidence="11" key="1">
    <citation type="submission" date="2025-04" db="UniProtKB">
        <authorList>
            <consortium name="RefSeq"/>
        </authorList>
    </citation>
    <scope>IDENTIFICATION</scope>
    <source>
        <tissue evidence="11">Whole insect</tissue>
    </source>
</reference>
<feature type="region of interest" description="Disordered" evidence="6">
    <location>
        <begin position="905"/>
        <end position="926"/>
    </location>
</feature>
<reference evidence="9" key="2">
    <citation type="submission" date="2025-05" db="UniProtKB">
        <authorList>
            <consortium name="EnsemblMetazoa"/>
        </authorList>
    </citation>
    <scope>IDENTIFICATION</scope>
</reference>
<dbReference type="Proteomes" id="UP001652700">
    <property type="component" value="Unplaced"/>
</dbReference>
<evidence type="ECO:0000256" key="4">
    <source>
        <dbReference type="ARBA" id="ARBA00022833"/>
    </source>
</evidence>
<dbReference type="GeneID" id="114332469"/>
<name>A0A6P7G035_DIAVI</name>
<protein>
    <submittedName>
        <fullName evidence="11">Uncharacterized protein LOC114332469</fullName>
    </submittedName>
</protein>
<feature type="compositionally biased region" description="Acidic residues" evidence="6">
    <location>
        <begin position="666"/>
        <end position="683"/>
    </location>
</feature>
<dbReference type="KEGG" id="dvv:114332469"/>
<proteinExistence type="predicted"/>
<keyword evidence="2" id="KW-0677">Repeat</keyword>
<dbReference type="Gene3D" id="2.170.270.10">
    <property type="entry name" value="SET domain"/>
    <property type="match status" value="1"/>
</dbReference>
<feature type="domain" description="C2H2-type" evidence="7">
    <location>
        <begin position="443"/>
        <end position="471"/>
    </location>
</feature>
<feature type="region of interest" description="Disordered" evidence="6">
    <location>
        <begin position="80"/>
        <end position="115"/>
    </location>
</feature>
<evidence type="ECO:0000259" key="7">
    <source>
        <dbReference type="PROSITE" id="PS50157"/>
    </source>
</evidence>
<organism evidence="11">
    <name type="scientific">Diabrotica virgifera virgifera</name>
    <name type="common">western corn rootworm</name>
    <dbReference type="NCBI Taxonomy" id="50390"/>
    <lineage>
        <taxon>Eukaryota</taxon>
        <taxon>Metazoa</taxon>
        <taxon>Ecdysozoa</taxon>
        <taxon>Arthropoda</taxon>
        <taxon>Hexapoda</taxon>
        <taxon>Insecta</taxon>
        <taxon>Pterygota</taxon>
        <taxon>Neoptera</taxon>
        <taxon>Endopterygota</taxon>
        <taxon>Coleoptera</taxon>
        <taxon>Polyphaga</taxon>
        <taxon>Cucujiformia</taxon>
        <taxon>Chrysomeloidea</taxon>
        <taxon>Chrysomelidae</taxon>
        <taxon>Galerucinae</taxon>
        <taxon>Diabroticina</taxon>
        <taxon>Diabroticites</taxon>
        <taxon>Diabrotica</taxon>
    </lineage>
</organism>
<dbReference type="PANTHER" id="PTHR24379:SF121">
    <property type="entry name" value="C2H2-TYPE DOMAIN-CONTAINING PROTEIN"/>
    <property type="match status" value="1"/>
</dbReference>
<evidence type="ECO:0000313" key="9">
    <source>
        <dbReference type="EnsemblMetazoa" id="XP_028138065.1"/>
    </source>
</evidence>
<dbReference type="GO" id="GO:0008170">
    <property type="term" value="F:N-methyltransferase activity"/>
    <property type="evidence" value="ECO:0007669"/>
    <property type="project" value="UniProtKB-ARBA"/>
</dbReference>
<dbReference type="SMART" id="SM00355">
    <property type="entry name" value="ZnF_C2H2"/>
    <property type="match status" value="7"/>
</dbReference>
<feature type="region of interest" description="Disordered" evidence="6">
    <location>
        <begin position="663"/>
        <end position="721"/>
    </location>
</feature>
<evidence type="ECO:0000256" key="3">
    <source>
        <dbReference type="ARBA" id="ARBA00022771"/>
    </source>
</evidence>
<keyword evidence="3 5" id="KW-0863">Zinc-finger</keyword>
<dbReference type="PANTHER" id="PTHR24379">
    <property type="entry name" value="KRAB AND ZINC FINGER DOMAIN-CONTAINING"/>
    <property type="match status" value="1"/>
</dbReference>
<gene>
    <name evidence="11" type="primary">LOC114332469</name>
</gene>
<dbReference type="CDD" id="cd10534">
    <property type="entry name" value="PR-SET_PRDM-like"/>
    <property type="match status" value="1"/>
</dbReference>
<evidence type="ECO:0000256" key="5">
    <source>
        <dbReference type="PROSITE-ProRule" id="PRU00042"/>
    </source>
</evidence>
<evidence type="ECO:0000259" key="8">
    <source>
        <dbReference type="PROSITE" id="PS50280"/>
    </source>
</evidence>
<evidence type="ECO:0000256" key="6">
    <source>
        <dbReference type="SAM" id="MobiDB-lite"/>
    </source>
</evidence>
<dbReference type="SUPFAM" id="SSF57667">
    <property type="entry name" value="beta-beta-alpha zinc fingers"/>
    <property type="match status" value="2"/>
</dbReference>
<dbReference type="InterPro" id="IPR036236">
    <property type="entry name" value="Znf_C2H2_sf"/>
</dbReference>
<sequence length="1323" mass="150921">MFKKIQKENGLTVESEISNLKENYYNNSEFVLSTLIGSQNIKKWNSIRIALGFKSNEEFVTKLLDLAQGYLDGLQKVEPTATEENKKTKKKHKPHKVKASSSKKAQNDEFQQESDTVVNNSNVNLNFNVANIINDIVPEKTADLNIAKVMTDSIKQPKKSTKINETDINKKPTEKLQLPLKDLKICENKSPEEQPQVLPEKEAKTNNLDKIKIKLCHICNTHHVQEHCPISFPHYILDDSLEHREWEEKFKVLHDIQYNKEKTELNEDDLIKYSYSMLSLPSCLNINDTGTHHGVGVFAKSDLEPFSQFGPLVGNLIKERDISEDVNMQYIWEISEPSGNKYVDTESNADSNWIKFVRPAPTRDDKNLTVIVRDSKLYVVSIKFIKNGEELLYWQDPPMANVKKKMEKTACGGCNMDFKHPQYYQIHCSIFHDLRYSLTIRKYHCKICGAAVLGKENIMKHATELHNGQGAYQCQFCKKYFLRLNYLEMHRTYGCSANPHRSKPLCDFCGRKFCQPQKLKVHIKRMHSDLAEVLKEFQCKSCLKILGSRAALQRHLKEVHKKQTETNCSCSRCGKSFQNKSNLKIHMLTHSGIKPFKCNVTSCNSAFTTKQCLQFHYRKIHNYTEDNMPKIIRSIDYTFQAYSGNENENVSEDSKADDNYMSVDKEDQEEHSDDGSENSENIDDPIPQQAPPREEKQDDFSAPSPEIPTPPPEDYNKSVSGSNLKVLSKGSKKWIGDDPPVVTKLSDIYSVEKLSKDDFSSITLQESEMYDRAKLTSSDFGRHEASNASLLVEAALDSVCNEPNIDIDGTPNCADSLVNNLYNLTQSDNLHDVSYNDQGCISDSRDISLISPSVNDHVSVTDELNDELRHDGSIGMHYSHFHQNDFSPPHSPDIHRSNFVRNYINSLSPQNGGYDPKSSSPVPSPSRYDLFGHHVNPDHLSSDDSNGMTVQNLSLHAKNEIQLDLSLYKTYKSTTHDYIRKFKLDDDIDVINNDLPSGVPNDEIKEIERDDHHDLSVEIRNKFDIDLDLRLKAYDSIDTESLRQRNHTYDTELDFRTKTYDLIDSVENRNKQYDLIESDFRTDRNFEPLILNSELQGLDMSARSFHNYSNVNRYRSLYPDVDRVDLRLNYSPPPPTYTHADLLRVVSLDLTPPGRHSVDLSLRNHPLHSIGSSRLLTDHSLQTTPHRLLDQSRLLNPDLISTRHLTTDRLIPETSNRVLTDHSTSRILNTEQLGTNHLLSSDQSRILGDDSRVISDQSRLLDQSRLIGDGRILPPTTPSGAVSPVQGFSGYSVSQNPYHPASLTTRPHVTSPTSAAYHYPTYY</sequence>
<evidence type="ECO:0000313" key="10">
    <source>
        <dbReference type="Proteomes" id="UP001652700"/>
    </source>
</evidence>
<dbReference type="GO" id="GO:0008757">
    <property type="term" value="F:S-adenosylmethionine-dependent methyltransferase activity"/>
    <property type="evidence" value="ECO:0007669"/>
    <property type="project" value="UniProtKB-ARBA"/>
</dbReference>
<dbReference type="InterPro" id="IPR013087">
    <property type="entry name" value="Znf_C2H2_type"/>
</dbReference>
<dbReference type="PROSITE" id="PS00028">
    <property type="entry name" value="ZINC_FINGER_C2H2_1"/>
    <property type="match status" value="5"/>
</dbReference>
<dbReference type="EnsemblMetazoa" id="XM_028282264.2">
    <property type="protein sequence ID" value="XP_028138065.1"/>
    <property type="gene ID" value="LOC114332469"/>
</dbReference>
<dbReference type="PROSITE" id="PS50157">
    <property type="entry name" value="ZINC_FINGER_C2H2_2"/>
    <property type="match status" value="6"/>
</dbReference>